<dbReference type="CDD" id="cd03063">
    <property type="entry name" value="TRX_Fd_FDH_beta"/>
    <property type="match status" value="1"/>
</dbReference>
<evidence type="ECO:0000313" key="1">
    <source>
        <dbReference type="EMBL" id="NPT62302.1"/>
    </source>
</evidence>
<name>A0A972P0I7_9BURK</name>
<reference evidence="1 2" key="1">
    <citation type="submission" date="2019-11" db="EMBL/GenBank/DDBJ databases">
        <title>Metabolism of dissolved organic matter in forest soils.</title>
        <authorList>
            <person name="Cyle K.T."/>
            <person name="Wilhelm R.C."/>
            <person name="Martinez C.E."/>
        </authorList>
    </citation>
    <scope>NUCLEOTIDE SEQUENCE [LARGE SCALE GENOMIC DNA]</scope>
    <source>
        <strain evidence="1 2">5N</strain>
    </source>
</reference>
<gene>
    <name evidence="1" type="ORF">GNZ13_49310</name>
</gene>
<dbReference type="AlphaFoldDB" id="A0A972P0I7"/>
<organism evidence="1 2">
    <name type="scientific">Paraburkholderia elongata</name>
    <dbReference type="NCBI Taxonomy" id="2675747"/>
    <lineage>
        <taxon>Bacteria</taxon>
        <taxon>Pseudomonadati</taxon>
        <taxon>Pseudomonadota</taxon>
        <taxon>Betaproteobacteria</taxon>
        <taxon>Burkholderiales</taxon>
        <taxon>Burkholderiaceae</taxon>
        <taxon>Paraburkholderia</taxon>
    </lineage>
</organism>
<dbReference type="Proteomes" id="UP000655523">
    <property type="component" value="Unassembled WGS sequence"/>
</dbReference>
<evidence type="ECO:0000313" key="2">
    <source>
        <dbReference type="Proteomes" id="UP000655523"/>
    </source>
</evidence>
<feature type="non-terminal residue" evidence="1">
    <location>
        <position position="84"/>
    </location>
</feature>
<comment type="caution">
    <text evidence="1">The sequence shown here is derived from an EMBL/GenBank/DDBJ whole genome shotgun (WGS) entry which is preliminary data.</text>
</comment>
<protein>
    <submittedName>
        <fullName evidence="1">Formate dehydrogenase</fullName>
    </submittedName>
</protein>
<proteinExistence type="predicted"/>
<dbReference type="InterPro" id="IPR036249">
    <property type="entry name" value="Thioredoxin-like_sf"/>
</dbReference>
<accession>A0A972P0I7</accession>
<sequence>MTRVYVPRDSAALALGADALAGAIADEAARRGIPIELVRNGSRGLLWLEPLIEVATPEGRIGYANVEETDVGSLFDAGFIEGGD</sequence>
<dbReference type="SUPFAM" id="SSF52833">
    <property type="entry name" value="Thioredoxin-like"/>
    <property type="match status" value="1"/>
</dbReference>
<keyword evidence="2" id="KW-1185">Reference proteome</keyword>
<dbReference type="EMBL" id="WOEZ01000311">
    <property type="protein sequence ID" value="NPT62302.1"/>
    <property type="molecule type" value="Genomic_DNA"/>
</dbReference>